<dbReference type="InterPro" id="IPR000717">
    <property type="entry name" value="PCI_dom"/>
</dbReference>
<evidence type="ECO:0000256" key="1">
    <source>
        <dbReference type="SAM" id="MobiDB-lite"/>
    </source>
</evidence>
<evidence type="ECO:0000313" key="4">
    <source>
        <dbReference type="Proteomes" id="UP001314169"/>
    </source>
</evidence>
<accession>A0ABP0AGU2</accession>
<name>A0ABP0AGU2_PIPNA</name>
<feature type="compositionally biased region" description="Basic and acidic residues" evidence="1">
    <location>
        <begin position="19"/>
        <end position="33"/>
    </location>
</feature>
<dbReference type="Pfam" id="PF03399">
    <property type="entry name" value="SAC3_GANP"/>
    <property type="match status" value="1"/>
</dbReference>
<organism evidence="3 4">
    <name type="scientific">Pipistrellus nathusii</name>
    <name type="common">Nathusius' pipistrelle</name>
    <dbReference type="NCBI Taxonomy" id="59473"/>
    <lineage>
        <taxon>Eukaryota</taxon>
        <taxon>Metazoa</taxon>
        <taxon>Chordata</taxon>
        <taxon>Craniata</taxon>
        <taxon>Vertebrata</taxon>
        <taxon>Euteleostomi</taxon>
        <taxon>Mammalia</taxon>
        <taxon>Eutheria</taxon>
        <taxon>Laurasiatheria</taxon>
        <taxon>Chiroptera</taxon>
        <taxon>Yangochiroptera</taxon>
        <taxon>Vespertilionidae</taxon>
        <taxon>Pipistrellus</taxon>
    </lineage>
</organism>
<keyword evidence="4" id="KW-1185">Reference proteome</keyword>
<dbReference type="PANTHER" id="PTHR12436">
    <property type="entry name" value="80 KDA MCM3-ASSOCIATED PROTEIN"/>
    <property type="match status" value="1"/>
</dbReference>
<dbReference type="Proteomes" id="UP001314169">
    <property type="component" value="Chromosome 9"/>
</dbReference>
<dbReference type="PANTHER" id="PTHR12436:SF38">
    <property type="entry name" value="SAC3 DOMAIN-CONTAINING PROTEIN 1"/>
    <property type="match status" value="1"/>
</dbReference>
<dbReference type="InterPro" id="IPR005062">
    <property type="entry name" value="SAC3/GANP/THP3_conserved"/>
</dbReference>
<gene>
    <name evidence="3" type="ORF">MPIPNATIZW_LOCUS18012</name>
</gene>
<dbReference type="InterPro" id="IPR045107">
    <property type="entry name" value="SAC3/GANP/THP3"/>
</dbReference>
<feature type="region of interest" description="Disordered" evidence="1">
    <location>
        <begin position="1"/>
        <end position="70"/>
    </location>
</feature>
<proteinExistence type="predicted"/>
<sequence length="359" mass="37763">MSGCELPVGTCPDMCPASERARREKEGRLHRFEVAPGGGGPRPRADPQRAVKEYSRPAAGKARPQPSQLRPPAVLLATVRHLAAEVAGRADASRAEVAGFVADRLRAVRLDLALQSAGAAEAAAVLEAALAVLLAVAAQLRPGAACGPVAPALLQAQVQEGFGSLRRCYARGAGPHPRQAAFQGLFLLFNLGSVEALHSVLQLPAALRSCPALRTALAVDAAFREGNAARLFRLLRALPYLQSCAVQCHVGHARRRALACLARALSTPKGQTLPLGYVVHLLALDGPEEARDLCQAHGLPLLGQDRVVFQRGSYTEEGLPPAGTCRVLVGSKLGGRSLEEVVMAEEEEEVGGDSAKPLE</sequence>
<feature type="domain" description="PCI" evidence="2">
    <location>
        <begin position="157"/>
        <end position="326"/>
    </location>
</feature>
<evidence type="ECO:0000313" key="3">
    <source>
        <dbReference type="EMBL" id="CAK6449706.1"/>
    </source>
</evidence>
<dbReference type="EMBL" id="OY882866">
    <property type="protein sequence ID" value="CAK6449706.1"/>
    <property type="molecule type" value="Genomic_DNA"/>
</dbReference>
<evidence type="ECO:0000259" key="2">
    <source>
        <dbReference type="PROSITE" id="PS50250"/>
    </source>
</evidence>
<dbReference type="Gene3D" id="1.25.40.990">
    <property type="match status" value="1"/>
</dbReference>
<reference evidence="3" key="1">
    <citation type="submission" date="2023-12" db="EMBL/GenBank/DDBJ databases">
        <authorList>
            <person name="Brown T."/>
        </authorList>
    </citation>
    <scope>NUCLEOTIDE SEQUENCE</scope>
</reference>
<feature type="compositionally biased region" description="Basic and acidic residues" evidence="1">
    <location>
        <begin position="43"/>
        <end position="55"/>
    </location>
</feature>
<protein>
    <recommendedName>
        <fullName evidence="2">PCI domain-containing protein</fullName>
    </recommendedName>
</protein>
<dbReference type="PROSITE" id="PS50250">
    <property type="entry name" value="PCI"/>
    <property type="match status" value="1"/>
</dbReference>